<dbReference type="PROSITE" id="PS50109">
    <property type="entry name" value="HIS_KIN"/>
    <property type="match status" value="1"/>
</dbReference>
<dbReference type="CDD" id="cd00082">
    <property type="entry name" value="HisKA"/>
    <property type="match status" value="1"/>
</dbReference>
<reference evidence="6" key="1">
    <citation type="journal article" date="2019" name="Int. J. Syst. Evol. Microbiol.">
        <title>The Global Catalogue of Microorganisms (GCM) 10K type strain sequencing project: providing services to taxonomists for standard genome sequencing and annotation.</title>
        <authorList>
            <consortium name="The Broad Institute Genomics Platform"/>
            <consortium name="The Broad Institute Genome Sequencing Center for Infectious Disease"/>
            <person name="Wu L."/>
            <person name="Ma J."/>
        </authorList>
    </citation>
    <scope>NUCLEOTIDE SEQUENCE [LARGE SCALE GENOMIC DNA]</scope>
    <source>
        <strain evidence="6">CCM 8689</strain>
    </source>
</reference>
<dbReference type="EC" id="2.7.13.3" evidence="2"/>
<dbReference type="Pfam" id="PF01590">
    <property type="entry name" value="GAF"/>
    <property type="match status" value="1"/>
</dbReference>
<comment type="catalytic activity">
    <reaction evidence="1">
        <text>ATP + protein L-histidine = ADP + protein N-phospho-L-histidine.</text>
        <dbReference type="EC" id="2.7.13.3"/>
    </reaction>
</comment>
<keyword evidence="5" id="KW-0808">Transferase</keyword>
<keyword evidence="6" id="KW-1185">Reference proteome</keyword>
<keyword evidence="3" id="KW-0597">Phosphoprotein</keyword>
<sequence length="400" mass="44684">MTFPINHIRPIPANEAERLLALSEFDPDFTDLQSDFENITALAAKLSGTNISLVNLIDSFTQWSVSNYGLELDQMPREESICQYTITENDHFEISDLSLDDRSKHFFYVGNPLNLRYYFGVPLTTPNGYNIGALCVLDQTSKTLSKDKIELLKLLAKEVVDKLINLKILQKTNTDLDDAKKKLRKAAHDIRGPLSGITGIIDIIRKKGDKNQFEELIEYVFMIDKSTKSVLDFTEEILSEQKGFKGEIFNTTIFKEKLEQLYMPQAKAKNIFFKVKTGSVNQEVNFSKEKLMQITGNLISNAIKFSSDYGTVTVKLDLEILDKAKTLKINVSDNGNGLSIAAIDKIMTGVLASSDGTFGERGYGLGLPMVIGDIKSLNGKMEITSEEGWGTNFEISIPVS</sequence>
<evidence type="ECO:0000313" key="5">
    <source>
        <dbReference type="EMBL" id="MFC4196505.1"/>
    </source>
</evidence>
<dbReference type="InterPro" id="IPR029016">
    <property type="entry name" value="GAF-like_dom_sf"/>
</dbReference>
<dbReference type="Pfam" id="PF02518">
    <property type="entry name" value="HATPase_c"/>
    <property type="match status" value="1"/>
</dbReference>
<dbReference type="InterPro" id="IPR004358">
    <property type="entry name" value="Sig_transdc_His_kin-like_C"/>
</dbReference>
<comment type="caution">
    <text evidence="5">The sequence shown here is derived from an EMBL/GenBank/DDBJ whole genome shotgun (WGS) entry which is preliminary data.</text>
</comment>
<dbReference type="PANTHER" id="PTHR43102">
    <property type="entry name" value="SLR1143 PROTEIN"/>
    <property type="match status" value="1"/>
</dbReference>
<dbReference type="GO" id="GO:0016301">
    <property type="term" value="F:kinase activity"/>
    <property type="evidence" value="ECO:0007669"/>
    <property type="project" value="UniProtKB-KW"/>
</dbReference>
<dbReference type="PANTHER" id="PTHR43102:SF2">
    <property type="entry name" value="GAF DOMAIN-CONTAINING PROTEIN"/>
    <property type="match status" value="1"/>
</dbReference>
<dbReference type="SUPFAM" id="SSF47384">
    <property type="entry name" value="Homodimeric domain of signal transducing histidine kinase"/>
    <property type="match status" value="1"/>
</dbReference>
<name>A0ABV8NHS7_9SPHI</name>
<dbReference type="Gene3D" id="3.30.450.40">
    <property type="match status" value="1"/>
</dbReference>
<dbReference type="InterPro" id="IPR003594">
    <property type="entry name" value="HATPase_dom"/>
</dbReference>
<dbReference type="SUPFAM" id="SSF55781">
    <property type="entry name" value="GAF domain-like"/>
    <property type="match status" value="1"/>
</dbReference>
<evidence type="ECO:0000256" key="1">
    <source>
        <dbReference type="ARBA" id="ARBA00000085"/>
    </source>
</evidence>
<dbReference type="RefSeq" id="WP_378959836.1">
    <property type="nucleotide sequence ID" value="NZ_JBHRXC010000016.1"/>
</dbReference>
<dbReference type="Proteomes" id="UP001595792">
    <property type="component" value="Unassembled WGS sequence"/>
</dbReference>
<dbReference type="InterPro" id="IPR003018">
    <property type="entry name" value="GAF"/>
</dbReference>
<dbReference type="InterPro" id="IPR005467">
    <property type="entry name" value="His_kinase_dom"/>
</dbReference>
<dbReference type="SMART" id="SM00387">
    <property type="entry name" value="HATPase_c"/>
    <property type="match status" value="1"/>
</dbReference>
<feature type="domain" description="Histidine kinase" evidence="4">
    <location>
        <begin position="185"/>
        <end position="400"/>
    </location>
</feature>
<evidence type="ECO:0000259" key="4">
    <source>
        <dbReference type="PROSITE" id="PS50109"/>
    </source>
</evidence>
<keyword evidence="5" id="KW-0418">Kinase</keyword>
<dbReference type="CDD" id="cd00075">
    <property type="entry name" value="HATPase"/>
    <property type="match status" value="1"/>
</dbReference>
<dbReference type="InterPro" id="IPR036890">
    <property type="entry name" value="HATPase_C_sf"/>
</dbReference>
<evidence type="ECO:0000256" key="2">
    <source>
        <dbReference type="ARBA" id="ARBA00012438"/>
    </source>
</evidence>
<organism evidence="5 6">
    <name type="scientific">Pedobacter jamesrossensis</name>
    <dbReference type="NCBI Taxonomy" id="1908238"/>
    <lineage>
        <taxon>Bacteria</taxon>
        <taxon>Pseudomonadati</taxon>
        <taxon>Bacteroidota</taxon>
        <taxon>Sphingobacteriia</taxon>
        <taxon>Sphingobacteriales</taxon>
        <taxon>Sphingobacteriaceae</taxon>
        <taxon>Pedobacter</taxon>
    </lineage>
</organism>
<accession>A0ABV8NHS7</accession>
<dbReference type="Gene3D" id="3.30.565.10">
    <property type="entry name" value="Histidine kinase-like ATPase, C-terminal domain"/>
    <property type="match status" value="1"/>
</dbReference>
<dbReference type="SUPFAM" id="SSF55874">
    <property type="entry name" value="ATPase domain of HSP90 chaperone/DNA topoisomerase II/histidine kinase"/>
    <property type="match status" value="1"/>
</dbReference>
<dbReference type="InterPro" id="IPR003661">
    <property type="entry name" value="HisK_dim/P_dom"/>
</dbReference>
<gene>
    <name evidence="5" type="ORF">ACFOUY_07325</name>
</gene>
<protein>
    <recommendedName>
        <fullName evidence="2">histidine kinase</fullName>
        <ecNumber evidence="2">2.7.13.3</ecNumber>
    </recommendedName>
</protein>
<proteinExistence type="predicted"/>
<dbReference type="PRINTS" id="PR00344">
    <property type="entry name" value="BCTRLSENSOR"/>
</dbReference>
<dbReference type="InterPro" id="IPR036097">
    <property type="entry name" value="HisK_dim/P_sf"/>
</dbReference>
<dbReference type="EMBL" id="JBHSBY010000034">
    <property type="protein sequence ID" value="MFC4196505.1"/>
    <property type="molecule type" value="Genomic_DNA"/>
</dbReference>
<evidence type="ECO:0000256" key="3">
    <source>
        <dbReference type="ARBA" id="ARBA00022553"/>
    </source>
</evidence>
<dbReference type="Gene3D" id="1.10.287.130">
    <property type="match status" value="1"/>
</dbReference>
<evidence type="ECO:0000313" key="6">
    <source>
        <dbReference type="Proteomes" id="UP001595792"/>
    </source>
</evidence>